<evidence type="ECO:0000313" key="3">
    <source>
        <dbReference type="Proteomes" id="UP000011566"/>
    </source>
</evidence>
<dbReference type="RefSeq" id="WP_007695371.1">
    <property type="nucleotide sequence ID" value="NZ_AJRK01000423.1"/>
</dbReference>
<dbReference type="PROSITE" id="PS51340">
    <property type="entry name" value="MOSC"/>
    <property type="match status" value="1"/>
</dbReference>
<evidence type="ECO:0000259" key="1">
    <source>
        <dbReference type="PROSITE" id="PS51340"/>
    </source>
</evidence>
<name>M0LWA2_9EURY</name>
<dbReference type="Pfam" id="PF03476">
    <property type="entry name" value="MOSC_N"/>
    <property type="match status" value="1"/>
</dbReference>
<dbReference type="InterPro" id="IPR005303">
    <property type="entry name" value="MOCOS_middle"/>
</dbReference>
<dbReference type="Proteomes" id="UP000011566">
    <property type="component" value="Unassembled WGS sequence"/>
</dbReference>
<organism evidence="2 3">
    <name type="scientific">Halococcus hamelinensis 100A6</name>
    <dbReference type="NCBI Taxonomy" id="1132509"/>
    <lineage>
        <taxon>Archaea</taxon>
        <taxon>Methanobacteriati</taxon>
        <taxon>Methanobacteriota</taxon>
        <taxon>Stenosarchaea group</taxon>
        <taxon>Halobacteria</taxon>
        <taxon>Halobacteriales</taxon>
        <taxon>Halococcaceae</taxon>
        <taxon>Halococcus</taxon>
    </lineage>
</organism>
<dbReference type="SUPFAM" id="SSF50800">
    <property type="entry name" value="PK beta-barrel domain-like"/>
    <property type="match status" value="1"/>
</dbReference>
<dbReference type="PATRIC" id="fig|1132509.6.peg.3542"/>
<dbReference type="AlphaFoldDB" id="M0LWA2"/>
<protein>
    <recommendedName>
        <fullName evidence="1">MOSC domain-containing protein</fullName>
    </recommendedName>
</protein>
<dbReference type="InterPro" id="IPR005302">
    <property type="entry name" value="MoCF_Sase_C"/>
</dbReference>
<dbReference type="OrthoDB" id="211216at2157"/>
<dbReference type="GO" id="GO:0003824">
    <property type="term" value="F:catalytic activity"/>
    <property type="evidence" value="ECO:0007669"/>
    <property type="project" value="InterPro"/>
</dbReference>
<sequence length="264" mass="29136">MARLARISLYPIKSLDPITVPGAEVGESGALDGDRRYAMTDAGGEYVNGKRTPAVHRLRTSFDRAANEVVVRKEGGSDAHRFDIDADRDRLVAYLSDHFGLDARLADADGGSYPDDTTLAGPTVISTATIEAVASWYPGLTAENVRRRFRANLEVDGVPAFWEDRLVGDHDHGVAFAVGDVTFTGVNPCQRCVVPSRDPYTGEESPTFRTTFIERREETLPDWVDTTRFDHYFRLMVNTTVSPAERGGEVRVGDDVRISGEERL</sequence>
<dbReference type="EMBL" id="AOMB01000041">
    <property type="protein sequence ID" value="EMA36624.1"/>
    <property type="molecule type" value="Genomic_DNA"/>
</dbReference>
<proteinExistence type="predicted"/>
<dbReference type="GO" id="GO:0030151">
    <property type="term" value="F:molybdenum ion binding"/>
    <property type="evidence" value="ECO:0007669"/>
    <property type="project" value="InterPro"/>
</dbReference>
<dbReference type="eggNOG" id="arCOG04766">
    <property type="taxonomic scope" value="Archaea"/>
</dbReference>
<evidence type="ECO:0000313" key="2">
    <source>
        <dbReference type="EMBL" id="EMA36624.1"/>
    </source>
</evidence>
<dbReference type="GO" id="GO:0030170">
    <property type="term" value="F:pyridoxal phosphate binding"/>
    <property type="evidence" value="ECO:0007669"/>
    <property type="project" value="InterPro"/>
</dbReference>
<comment type="caution">
    <text evidence="2">The sequence shown here is derived from an EMBL/GenBank/DDBJ whole genome shotgun (WGS) entry which is preliminary data.</text>
</comment>
<reference evidence="2 3" key="1">
    <citation type="journal article" date="2014" name="PLoS Genet.">
        <title>Phylogenetically driven sequencing of extremely halophilic archaea reveals strategies for static and dynamic osmo-response.</title>
        <authorList>
            <person name="Becker E.A."/>
            <person name="Seitzer P.M."/>
            <person name="Tritt A."/>
            <person name="Larsen D."/>
            <person name="Krusor M."/>
            <person name="Yao A.I."/>
            <person name="Wu D."/>
            <person name="Madern D."/>
            <person name="Eisen J.A."/>
            <person name="Darling A.E."/>
            <person name="Facciotti M.T."/>
        </authorList>
    </citation>
    <scope>NUCLEOTIDE SEQUENCE [LARGE SCALE GENOMIC DNA]</scope>
    <source>
        <strain evidence="2 3">100A6</strain>
    </source>
</reference>
<dbReference type="Pfam" id="PF03473">
    <property type="entry name" value="MOSC"/>
    <property type="match status" value="1"/>
</dbReference>
<accession>M0LWA2</accession>
<feature type="domain" description="MOSC" evidence="1">
    <location>
        <begin position="89"/>
        <end position="259"/>
    </location>
</feature>
<keyword evidence="3" id="KW-1185">Reference proteome</keyword>
<gene>
    <name evidence="2" type="ORF">C447_15241</name>
</gene>
<dbReference type="InterPro" id="IPR011037">
    <property type="entry name" value="Pyrv_Knase-like_insert_dom_sf"/>
</dbReference>